<dbReference type="NCBIfam" id="TIGR02098">
    <property type="entry name" value="MJ0042_CXXC"/>
    <property type="match status" value="1"/>
</dbReference>
<name>A0A2W5UJ67_CERSP</name>
<protein>
    <recommendedName>
        <fullName evidence="3">Zinc finger/thioredoxin putative domain-containing protein</fullName>
    </recommendedName>
</protein>
<organism evidence="4 5">
    <name type="scientific">Cereibacter sphaeroides</name>
    <name type="common">Rhodobacter sphaeroides</name>
    <dbReference type="NCBI Taxonomy" id="1063"/>
    <lineage>
        <taxon>Bacteria</taxon>
        <taxon>Pseudomonadati</taxon>
        <taxon>Pseudomonadota</taxon>
        <taxon>Alphaproteobacteria</taxon>
        <taxon>Rhodobacterales</taxon>
        <taxon>Paracoccaceae</taxon>
        <taxon>Cereibacter</taxon>
    </lineage>
</organism>
<feature type="region of interest" description="Disordered" evidence="1">
    <location>
        <begin position="205"/>
        <end position="228"/>
    </location>
</feature>
<reference evidence="4 5" key="1">
    <citation type="submission" date="2017-08" db="EMBL/GenBank/DDBJ databases">
        <title>Infants hospitalized years apart are colonized by the same room-sourced microbial strains.</title>
        <authorList>
            <person name="Brooks B."/>
            <person name="Olm M.R."/>
            <person name="Firek B.A."/>
            <person name="Baker R."/>
            <person name="Thomas B.C."/>
            <person name="Morowitz M.J."/>
            <person name="Banfield J.F."/>
        </authorList>
    </citation>
    <scope>NUCLEOTIDE SEQUENCE [LARGE SCALE GENOMIC DNA]</scope>
    <source>
        <strain evidence="4">S2_003_000_R2_11</strain>
    </source>
</reference>
<dbReference type="InterPro" id="IPR011723">
    <property type="entry name" value="Znf/thioredoxin_put"/>
</dbReference>
<evidence type="ECO:0000256" key="1">
    <source>
        <dbReference type="SAM" id="MobiDB-lite"/>
    </source>
</evidence>
<gene>
    <name evidence="4" type="ORF">DI533_12680</name>
</gene>
<accession>A0A2W5UJ67</accession>
<comment type="caution">
    <text evidence="4">The sequence shown here is derived from an EMBL/GenBank/DDBJ whole genome shotgun (WGS) entry which is preliminary data.</text>
</comment>
<evidence type="ECO:0000313" key="5">
    <source>
        <dbReference type="Proteomes" id="UP000248975"/>
    </source>
</evidence>
<dbReference type="EMBL" id="QFQS01000002">
    <property type="protein sequence ID" value="PZQ97980.1"/>
    <property type="molecule type" value="Genomic_DNA"/>
</dbReference>
<keyword evidence="2" id="KW-0472">Membrane</keyword>
<evidence type="ECO:0000313" key="4">
    <source>
        <dbReference type="EMBL" id="PZQ97980.1"/>
    </source>
</evidence>
<feature type="transmembrane region" description="Helical" evidence="2">
    <location>
        <begin position="236"/>
        <end position="253"/>
    </location>
</feature>
<keyword evidence="2" id="KW-1133">Transmembrane helix</keyword>
<evidence type="ECO:0000259" key="3">
    <source>
        <dbReference type="Pfam" id="PF13717"/>
    </source>
</evidence>
<dbReference type="AlphaFoldDB" id="A0A2W5UJ67"/>
<dbReference type="Pfam" id="PF13717">
    <property type="entry name" value="Zn_ribbon_4"/>
    <property type="match status" value="1"/>
</dbReference>
<feature type="region of interest" description="Disordered" evidence="1">
    <location>
        <begin position="73"/>
        <end position="108"/>
    </location>
</feature>
<sequence length="300" mass="32460">MRLVCPNCDAQYEVDGAAIPEAGRDVQCSNCGHAWFQRHPEVEAEEEAAEEVFETEVTAQGMDALSEPMMDMTGEPEVIEPPAPPPSSLATEPEPQPKTESPTQRKLDESVLAVLREEAERETAVRRTEAPRAVEVQTDLGLQPPPPTVPIVPVTPPSVLAARERFKDLSADAEELAAEEDAAALAARPASRRELLPDIEEINSTLRASSEPRGEDDETTLPPPVEDRRQGFRSGFVLMIIIAIGLWMTYVMSPRIVAQIPASASAMGAYVEAVDKARVSVDAALQSASRSLRSLSGKDS</sequence>
<dbReference type="Proteomes" id="UP000248975">
    <property type="component" value="Unassembled WGS sequence"/>
</dbReference>
<proteinExistence type="predicted"/>
<feature type="domain" description="Zinc finger/thioredoxin putative" evidence="3">
    <location>
        <begin position="1"/>
        <end position="36"/>
    </location>
</feature>
<keyword evidence="2" id="KW-0812">Transmembrane</keyword>
<evidence type="ECO:0000256" key="2">
    <source>
        <dbReference type="SAM" id="Phobius"/>
    </source>
</evidence>